<dbReference type="AlphaFoldDB" id="A0A371FS16"/>
<dbReference type="Proteomes" id="UP000257109">
    <property type="component" value="Unassembled WGS sequence"/>
</dbReference>
<reference evidence="1" key="1">
    <citation type="submission" date="2018-05" db="EMBL/GenBank/DDBJ databases">
        <title>Draft genome of Mucuna pruriens seed.</title>
        <authorList>
            <person name="Nnadi N.E."/>
            <person name="Vos R."/>
            <person name="Hasami M.H."/>
            <person name="Devisetty U.K."/>
            <person name="Aguiy J.C."/>
        </authorList>
    </citation>
    <scope>NUCLEOTIDE SEQUENCE [LARGE SCALE GENOMIC DNA]</scope>
    <source>
        <strain evidence="1">JCA_2017</strain>
    </source>
</reference>
<evidence type="ECO:0000313" key="1">
    <source>
        <dbReference type="EMBL" id="RDX80873.1"/>
    </source>
</evidence>
<evidence type="ECO:0008006" key="3">
    <source>
        <dbReference type="Google" id="ProtNLM"/>
    </source>
</evidence>
<gene>
    <name evidence="1" type="ORF">CR513_38519</name>
</gene>
<comment type="caution">
    <text evidence="1">The sequence shown here is derived from an EMBL/GenBank/DDBJ whole genome shotgun (WGS) entry which is preliminary data.</text>
</comment>
<sequence length="169" mass="19245">MEVLRAVGQREEELRRQIAMMKATVEKLGGAVMLTARTQAFWGQPFSEEIDETPIPLNFREVVVEPFDGTKRTTKLQAVPGYPVRCGHALVSHYPASLHKFATNRVKRLEVVDLFVIRQAKGETLKSYLPRFNNATVWVNDLDQKFFVKAFQKGLRAGLFNDSLAVRRP</sequence>
<name>A0A371FS16_MUCPR</name>
<proteinExistence type="predicted"/>
<evidence type="ECO:0000313" key="2">
    <source>
        <dbReference type="Proteomes" id="UP000257109"/>
    </source>
</evidence>
<dbReference type="EMBL" id="QJKJ01008074">
    <property type="protein sequence ID" value="RDX80873.1"/>
    <property type="molecule type" value="Genomic_DNA"/>
</dbReference>
<feature type="non-terminal residue" evidence="1">
    <location>
        <position position="1"/>
    </location>
</feature>
<accession>A0A371FS16</accession>
<protein>
    <recommendedName>
        <fullName evidence="3">Retrotransposon gag domain-containing protein</fullName>
    </recommendedName>
</protein>
<keyword evidence="2" id="KW-1185">Reference proteome</keyword>
<organism evidence="1 2">
    <name type="scientific">Mucuna pruriens</name>
    <name type="common">Velvet bean</name>
    <name type="synonym">Dolichos pruriens</name>
    <dbReference type="NCBI Taxonomy" id="157652"/>
    <lineage>
        <taxon>Eukaryota</taxon>
        <taxon>Viridiplantae</taxon>
        <taxon>Streptophyta</taxon>
        <taxon>Embryophyta</taxon>
        <taxon>Tracheophyta</taxon>
        <taxon>Spermatophyta</taxon>
        <taxon>Magnoliopsida</taxon>
        <taxon>eudicotyledons</taxon>
        <taxon>Gunneridae</taxon>
        <taxon>Pentapetalae</taxon>
        <taxon>rosids</taxon>
        <taxon>fabids</taxon>
        <taxon>Fabales</taxon>
        <taxon>Fabaceae</taxon>
        <taxon>Papilionoideae</taxon>
        <taxon>50 kb inversion clade</taxon>
        <taxon>NPAAA clade</taxon>
        <taxon>indigoferoid/millettioid clade</taxon>
        <taxon>Phaseoleae</taxon>
        <taxon>Mucuna</taxon>
    </lineage>
</organism>